<evidence type="ECO:0000259" key="1">
    <source>
        <dbReference type="Pfam" id="PF13022"/>
    </source>
</evidence>
<reference evidence="2 3" key="1">
    <citation type="journal article" date="2020" name="ISME J.">
        <title>Comparative genomics reveals insights into cyanobacterial evolution and habitat adaptation.</title>
        <authorList>
            <person name="Chen M.Y."/>
            <person name="Teng W.K."/>
            <person name="Zhao L."/>
            <person name="Hu C.X."/>
            <person name="Zhou Y.K."/>
            <person name="Han B.P."/>
            <person name="Song L.R."/>
            <person name="Shu W.S."/>
        </authorList>
    </citation>
    <scope>NUCLEOTIDE SEQUENCE [LARGE SCALE GENOMIC DNA]</scope>
    <source>
        <strain evidence="2 3">FACHB-248</strain>
    </source>
</reference>
<comment type="caution">
    <text evidence="2">The sequence shown here is derived from an EMBL/GenBank/DDBJ whole genome shotgun (WGS) entry which is preliminary data.</text>
</comment>
<protein>
    <submittedName>
        <fullName evidence="2">Helix-turn-helix domain-containing protein</fullName>
    </submittedName>
</protein>
<gene>
    <name evidence="2" type="ORF">H6G81_28765</name>
</gene>
<accession>A0ABR8GYA1</accession>
<sequence length="136" mass="15193">MSPLNAKQLQAIKLLSVGKLQNEVAATLKINRRTIARWMENPLFCAALSDARPKAVQKIVENVSLKIADLIEVNLPKAIKTVVHILDDVEARNCDKLRAAQILGKWGNLEQNSEPETKSQPELDLRAYLLNLSNKN</sequence>
<feature type="domain" description="Homeodomain phBC6A51-type" evidence="1">
    <location>
        <begin position="3"/>
        <end position="76"/>
    </location>
</feature>
<dbReference type="EMBL" id="JACJTA010000092">
    <property type="protein sequence ID" value="MBD2608403.1"/>
    <property type="molecule type" value="Genomic_DNA"/>
</dbReference>
<evidence type="ECO:0000313" key="2">
    <source>
        <dbReference type="EMBL" id="MBD2608403.1"/>
    </source>
</evidence>
<dbReference type="Proteomes" id="UP000660380">
    <property type="component" value="Unassembled WGS sequence"/>
</dbReference>
<evidence type="ECO:0000313" key="3">
    <source>
        <dbReference type="Proteomes" id="UP000660380"/>
    </source>
</evidence>
<dbReference type="InterPro" id="IPR024978">
    <property type="entry name" value="Homeodomain_phBC6A51-type"/>
</dbReference>
<dbReference type="Pfam" id="PF13022">
    <property type="entry name" value="HTH_Tnp_1_2"/>
    <property type="match status" value="1"/>
</dbReference>
<proteinExistence type="predicted"/>
<name>A0ABR8GYA1_9CYAN</name>
<organism evidence="2 3">
    <name type="scientific">Scytonema hofmannii FACHB-248</name>
    <dbReference type="NCBI Taxonomy" id="1842502"/>
    <lineage>
        <taxon>Bacteria</taxon>
        <taxon>Bacillati</taxon>
        <taxon>Cyanobacteriota</taxon>
        <taxon>Cyanophyceae</taxon>
        <taxon>Nostocales</taxon>
        <taxon>Scytonemataceae</taxon>
        <taxon>Scytonema</taxon>
    </lineage>
</organism>
<dbReference type="Gene3D" id="1.10.10.60">
    <property type="entry name" value="Homeodomain-like"/>
    <property type="match status" value="1"/>
</dbReference>
<keyword evidence="3" id="KW-1185">Reference proteome</keyword>
<dbReference type="RefSeq" id="WP_029630677.1">
    <property type="nucleotide sequence ID" value="NZ_JACJTA010000092.1"/>
</dbReference>